<evidence type="ECO:0000313" key="2">
    <source>
        <dbReference type="EMBL" id="KAG8046075.1"/>
    </source>
</evidence>
<name>A0A8J5RJG0_ZIZPA</name>
<keyword evidence="3" id="KW-1185">Reference proteome</keyword>
<reference evidence="2" key="2">
    <citation type="submission" date="2021-02" db="EMBL/GenBank/DDBJ databases">
        <authorList>
            <person name="Kimball J.A."/>
            <person name="Haas M.W."/>
            <person name="Macchietto M."/>
            <person name="Kono T."/>
            <person name="Duquette J."/>
            <person name="Shao M."/>
        </authorList>
    </citation>
    <scope>NUCLEOTIDE SEQUENCE</scope>
    <source>
        <tissue evidence="2">Fresh leaf tissue</tissue>
    </source>
</reference>
<dbReference type="Proteomes" id="UP000729402">
    <property type="component" value="Unassembled WGS sequence"/>
</dbReference>
<accession>A0A8J5RJG0</accession>
<organism evidence="2 3">
    <name type="scientific">Zizania palustris</name>
    <name type="common">Northern wild rice</name>
    <dbReference type="NCBI Taxonomy" id="103762"/>
    <lineage>
        <taxon>Eukaryota</taxon>
        <taxon>Viridiplantae</taxon>
        <taxon>Streptophyta</taxon>
        <taxon>Embryophyta</taxon>
        <taxon>Tracheophyta</taxon>
        <taxon>Spermatophyta</taxon>
        <taxon>Magnoliopsida</taxon>
        <taxon>Liliopsida</taxon>
        <taxon>Poales</taxon>
        <taxon>Poaceae</taxon>
        <taxon>BOP clade</taxon>
        <taxon>Oryzoideae</taxon>
        <taxon>Oryzeae</taxon>
        <taxon>Zizaniinae</taxon>
        <taxon>Zizania</taxon>
    </lineage>
</organism>
<feature type="region of interest" description="Disordered" evidence="1">
    <location>
        <begin position="56"/>
        <end position="75"/>
    </location>
</feature>
<feature type="compositionally biased region" description="Basic and acidic residues" evidence="1">
    <location>
        <begin position="63"/>
        <end position="75"/>
    </location>
</feature>
<proteinExistence type="predicted"/>
<dbReference type="AlphaFoldDB" id="A0A8J5RJG0"/>
<gene>
    <name evidence="2" type="ORF">GUJ93_ZPchr0008g13568</name>
</gene>
<evidence type="ECO:0000256" key="1">
    <source>
        <dbReference type="SAM" id="MobiDB-lite"/>
    </source>
</evidence>
<evidence type="ECO:0000313" key="3">
    <source>
        <dbReference type="Proteomes" id="UP000729402"/>
    </source>
</evidence>
<dbReference type="EMBL" id="JAAALK010000290">
    <property type="protein sequence ID" value="KAG8046075.1"/>
    <property type="molecule type" value="Genomic_DNA"/>
</dbReference>
<reference evidence="2" key="1">
    <citation type="journal article" date="2021" name="bioRxiv">
        <title>Whole Genome Assembly and Annotation of Northern Wild Rice, Zizania palustris L., Supports a Whole Genome Duplication in the Zizania Genus.</title>
        <authorList>
            <person name="Haas M."/>
            <person name="Kono T."/>
            <person name="Macchietto M."/>
            <person name="Millas R."/>
            <person name="McGilp L."/>
            <person name="Shao M."/>
            <person name="Duquette J."/>
            <person name="Hirsch C.N."/>
            <person name="Kimball J."/>
        </authorList>
    </citation>
    <scope>NUCLEOTIDE SEQUENCE</scope>
    <source>
        <tissue evidence="2">Fresh leaf tissue</tissue>
    </source>
</reference>
<sequence>MISSQFPVSLVGTVFRLESSSPRNKGLLEGSYSPRLGRRIALEYLNFTSKESRGEEALGGDRALARGGREVGKEE</sequence>
<protein>
    <submittedName>
        <fullName evidence="2">Uncharacterized protein</fullName>
    </submittedName>
</protein>
<comment type="caution">
    <text evidence="2">The sequence shown here is derived from an EMBL/GenBank/DDBJ whole genome shotgun (WGS) entry which is preliminary data.</text>
</comment>